<keyword evidence="15" id="KW-1185">Reference proteome</keyword>
<evidence type="ECO:0000256" key="2">
    <source>
        <dbReference type="ARBA" id="ARBA00006278"/>
    </source>
</evidence>
<evidence type="ECO:0000256" key="9">
    <source>
        <dbReference type="ARBA" id="ARBA00023136"/>
    </source>
</evidence>
<feature type="compositionally biased region" description="Polar residues" evidence="11">
    <location>
        <begin position="411"/>
        <end position="434"/>
    </location>
</feature>
<dbReference type="InterPro" id="IPR051410">
    <property type="entry name" value="Ferric/Cupric_Reductase"/>
</dbReference>
<dbReference type="STRING" id="181874.A0A409WPS5"/>
<dbReference type="CDD" id="cd06186">
    <property type="entry name" value="NOX_Duox_like_FAD_NADP"/>
    <property type="match status" value="1"/>
</dbReference>
<dbReference type="PROSITE" id="PS51384">
    <property type="entry name" value="FAD_FR"/>
    <property type="match status" value="1"/>
</dbReference>
<evidence type="ECO:0000256" key="5">
    <source>
        <dbReference type="ARBA" id="ARBA00022982"/>
    </source>
</evidence>
<sequence length="518" mass="56524">FIALAQLPLVFLLGTKNSALSFLLGPGHGWERLNFLHRWSARAMFLCATLHGALWIRNHRIWDIEILGEQKETSGIAAFGVLGGLVIFSIRLVRNKSWEAFWWVHLLGTSAFFITICYHTPYASPWIFPPLAFYGLDLLLRMVRTRVKDAVLVPVDKQMTLIHIPYATSGWVAGQHVRLRTFVGGVKIWESHPLTIMVAPTGKGCVDSYMGGITLGARVAGNWTRVLNEYARQAGEERVLDDLKMESSRTEKEKGGRSDRVPVPIHVMMDGPYGGSSIDLGEFETVLLFAGGSGATFTIGLLDDIVGRCVKLGRPNGERTRRIEWAWCVRSFGSIEWFASALNDIAMVAASSLLTENPVHLHISIYVTCLCNPEAVPSIPNCDVTIVRPSVYKALEDLIRPRDSDDLETGRPSTAHGSSSKVRPISGSSTSPSAEAQEECEKPAAHVSTAEAEIEVLGEDDMKVFASDKLPRIRENGGVGVAAAGPASLTREASNAVARIGLRAGLGKVGLHTEVYGI</sequence>
<evidence type="ECO:0000256" key="1">
    <source>
        <dbReference type="ARBA" id="ARBA00004141"/>
    </source>
</evidence>
<evidence type="ECO:0000256" key="3">
    <source>
        <dbReference type="ARBA" id="ARBA00022448"/>
    </source>
</evidence>
<dbReference type="InterPro" id="IPR013121">
    <property type="entry name" value="Fe_red_NAD-bd_6"/>
</dbReference>
<feature type="transmembrane region" description="Helical" evidence="12">
    <location>
        <begin position="76"/>
        <end position="94"/>
    </location>
</feature>
<evidence type="ECO:0000256" key="4">
    <source>
        <dbReference type="ARBA" id="ARBA00022692"/>
    </source>
</evidence>
<evidence type="ECO:0000256" key="6">
    <source>
        <dbReference type="ARBA" id="ARBA00022989"/>
    </source>
</evidence>
<dbReference type="Pfam" id="PF08030">
    <property type="entry name" value="NAD_binding_6"/>
    <property type="match status" value="1"/>
</dbReference>
<evidence type="ECO:0000256" key="8">
    <source>
        <dbReference type="ARBA" id="ARBA00023065"/>
    </source>
</evidence>
<dbReference type="EMBL" id="NHTK01005357">
    <property type="protein sequence ID" value="PPQ80497.1"/>
    <property type="molecule type" value="Genomic_DNA"/>
</dbReference>
<evidence type="ECO:0000313" key="15">
    <source>
        <dbReference type="Proteomes" id="UP000284842"/>
    </source>
</evidence>
<protein>
    <recommendedName>
        <fullName evidence="13">FAD-binding FR-type domain-containing protein</fullName>
    </recommendedName>
</protein>
<dbReference type="SUPFAM" id="SSF52343">
    <property type="entry name" value="Ferredoxin reductase-like, C-terminal NADP-linked domain"/>
    <property type="match status" value="1"/>
</dbReference>
<dbReference type="InterPro" id="IPR013130">
    <property type="entry name" value="Fe3_Rdtase_TM_dom"/>
</dbReference>
<keyword evidence="9 12" id="KW-0472">Membrane</keyword>
<keyword evidence="8" id="KW-0406">Ion transport</keyword>
<dbReference type="InterPro" id="IPR017927">
    <property type="entry name" value="FAD-bd_FR_type"/>
</dbReference>
<comment type="caution">
    <text evidence="14">The sequence shown here is derived from an EMBL/GenBank/DDBJ whole genome shotgun (WGS) entry which is preliminary data.</text>
</comment>
<dbReference type="GO" id="GO:0000293">
    <property type="term" value="F:ferric-chelate reductase activity"/>
    <property type="evidence" value="ECO:0007669"/>
    <property type="project" value="UniProtKB-ARBA"/>
</dbReference>
<dbReference type="InParanoid" id="A0A409WPS5"/>
<keyword evidence="6 12" id="KW-1133">Transmembrane helix</keyword>
<organism evidence="14 15">
    <name type="scientific">Panaeolus cyanescens</name>
    <dbReference type="NCBI Taxonomy" id="181874"/>
    <lineage>
        <taxon>Eukaryota</taxon>
        <taxon>Fungi</taxon>
        <taxon>Dikarya</taxon>
        <taxon>Basidiomycota</taxon>
        <taxon>Agaricomycotina</taxon>
        <taxon>Agaricomycetes</taxon>
        <taxon>Agaricomycetidae</taxon>
        <taxon>Agaricales</taxon>
        <taxon>Agaricineae</taxon>
        <taxon>Galeropsidaceae</taxon>
        <taxon>Panaeolus</taxon>
    </lineage>
</organism>
<dbReference type="InterPro" id="IPR039261">
    <property type="entry name" value="FNR_nucleotide-bd"/>
</dbReference>
<name>A0A409WPS5_9AGAR</name>
<dbReference type="GO" id="GO:0005886">
    <property type="term" value="C:plasma membrane"/>
    <property type="evidence" value="ECO:0007669"/>
    <property type="project" value="TreeGrafter"/>
</dbReference>
<dbReference type="GO" id="GO:0006879">
    <property type="term" value="P:intracellular iron ion homeostasis"/>
    <property type="evidence" value="ECO:0007669"/>
    <property type="project" value="TreeGrafter"/>
</dbReference>
<feature type="domain" description="FAD-binding FR-type" evidence="13">
    <location>
        <begin position="140"/>
        <end position="279"/>
    </location>
</feature>
<dbReference type="SFLD" id="SFLDS00052">
    <property type="entry name" value="Ferric_Reductase_Domain"/>
    <property type="match status" value="1"/>
</dbReference>
<gene>
    <name evidence="14" type="ORF">CVT24_002591</name>
</gene>
<dbReference type="OrthoDB" id="3944240at2759"/>
<accession>A0A409WPS5</accession>
<keyword evidence="10" id="KW-0325">Glycoprotein</keyword>
<dbReference type="Pfam" id="PF08022">
    <property type="entry name" value="FAD_binding_8"/>
    <property type="match status" value="1"/>
</dbReference>
<keyword evidence="5" id="KW-0249">Electron transport</keyword>
<comment type="similarity">
    <text evidence="2">Belongs to the ferric reductase (FRE) family.</text>
</comment>
<dbReference type="InterPro" id="IPR013112">
    <property type="entry name" value="FAD-bd_8"/>
</dbReference>
<keyword evidence="3" id="KW-0813">Transport</keyword>
<evidence type="ECO:0000256" key="12">
    <source>
        <dbReference type="SAM" id="Phobius"/>
    </source>
</evidence>
<proteinExistence type="inferred from homology"/>
<evidence type="ECO:0000259" key="13">
    <source>
        <dbReference type="PROSITE" id="PS51384"/>
    </source>
</evidence>
<evidence type="ECO:0000256" key="7">
    <source>
        <dbReference type="ARBA" id="ARBA00023002"/>
    </source>
</evidence>
<dbReference type="Gene3D" id="3.40.50.80">
    <property type="entry name" value="Nucleotide-binding domain of ferredoxin-NADP reductase (FNR) module"/>
    <property type="match status" value="1"/>
</dbReference>
<keyword evidence="4 12" id="KW-0812">Transmembrane</keyword>
<dbReference type="SFLD" id="SFLDG01168">
    <property type="entry name" value="Ferric_reductase_subgroup_(FRE"/>
    <property type="match status" value="1"/>
</dbReference>
<dbReference type="PANTHER" id="PTHR32361:SF9">
    <property type="entry name" value="FERRIC REDUCTASE TRANSMEMBRANE COMPONENT 3-RELATED"/>
    <property type="match status" value="1"/>
</dbReference>
<evidence type="ECO:0000313" key="14">
    <source>
        <dbReference type="EMBL" id="PPQ80497.1"/>
    </source>
</evidence>
<dbReference type="AlphaFoldDB" id="A0A409WPS5"/>
<dbReference type="GO" id="GO:0006826">
    <property type="term" value="P:iron ion transport"/>
    <property type="evidence" value="ECO:0007669"/>
    <property type="project" value="TreeGrafter"/>
</dbReference>
<dbReference type="PANTHER" id="PTHR32361">
    <property type="entry name" value="FERRIC/CUPRIC REDUCTASE TRANSMEMBRANE COMPONENT"/>
    <property type="match status" value="1"/>
</dbReference>
<dbReference type="Pfam" id="PF01794">
    <property type="entry name" value="Ferric_reduct"/>
    <property type="match status" value="1"/>
</dbReference>
<comment type="subcellular location">
    <subcellularLocation>
        <location evidence="1">Membrane</location>
        <topology evidence="1">Multi-pass membrane protein</topology>
    </subcellularLocation>
</comment>
<dbReference type="GO" id="GO:0015677">
    <property type="term" value="P:copper ion import"/>
    <property type="evidence" value="ECO:0007669"/>
    <property type="project" value="TreeGrafter"/>
</dbReference>
<keyword evidence="7" id="KW-0560">Oxidoreductase</keyword>
<reference evidence="14 15" key="1">
    <citation type="journal article" date="2018" name="Evol. Lett.">
        <title>Horizontal gene cluster transfer increased hallucinogenic mushroom diversity.</title>
        <authorList>
            <person name="Reynolds H.T."/>
            <person name="Vijayakumar V."/>
            <person name="Gluck-Thaler E."/>
            <person name="Korotkin H.B."/>
            <person name="Matheny P.B."/>
            <person name="Slot J.C."/>
        </authorList>
    </citation>
    <scope>NUCLEOTIDE SEQUENCE [LARGE SCALE GENOMIC DNA]</scope>
    <source>
        <strain evidence="14 15">2629</strain>
    </source>
</reference>
<feature type="transmembrane region" description="Helical" evidence="12">
    <location>
        <begin position="100"/>
        <end position="118"/>
    </location>
</feature>
<dbReference type="Proteomes" id="UP000284842">
    <property type="component" value="Unassembled WGS sequence"/>
</dbReference>
<evidence type="ECO:0000256" key="11">
    <source>
        <dbReference type="SAM" id="MobiDB-lite"/>
    </source>
</evidence>
<feature type="non-terminal residue" evidence="14">
    <location>
        <position position="1"/>
    </location>
</feature>
<feature type="region of interest" description="Disordered" evidence="11">
    <location>
        <begin position="403"/>
        <end position="444"/>
    </location>
</feature>
<evidence type="ECO:0000256" key="10">
    <source>
        <dbReference type="ARBA" id="ARBA00023180"/>
    </source>
</evidence>